<proteinExistence type="predicted"/>
<dbReference type="RefSeq" id="WP_058299482.1">
    <property type="nucleotide sequence ID" value="NZ_FMAU01000004.1"/>
</dbReference>
<evidence type="ECO:0008006" key="4">
    <source>
        <dbReference type="Google" id="ProtNLM"/>
    </source>
</evidence>
<dbReference type="OrthoDB" id="2361717at2"/>
<keyword evidence="3" id="KW-1185">Reference proteome</keyword>
<feature type="region of interest" description="Disordered" evidence="1">
    <location>
        <begin position="65"/>
        <end position="99"/>
    </location>
</feature>
<dbReference type="InterPro" id="IPR035218">
    <property type="entry name" value="DUF5327"/>
</dbReference>
<dbReference type="EMBL" id="FMAU01000004">
    <property type="protein sequence ID" value="SCC26145.1"/>
    <property type="molecule type" value="Genomic_DNA"/>
</dbReference>
<name>A0A0V8HE81_9BACI</name>
<accession>A0A0V8HE81</accession>
<evidence type="ECO:0000313" key="2">
    <source>
        <dbReference type="EMBL" id="SCC26145.1"/>
    </source>
</evidence>
<evidence type="ECO:0000313" key="3">
    <source>
        <dbReference type="Proteomes" id="UP000181997"/>
    </source>
</evidence>
<dbReference type="Proteomes" id="UP000181997">
    <property type="component" value="Unassembled WGS sequence"/>
</dbReference>
<sequence>MNIPHQSIIKQMERELAKAKSAEKSQQIREHINSIKVLCEVLLEENSQAGSFTAPIQPQQTVPYISAQQQQPERRPVQIQKEEPMETDDGANGDSLFDF</sequence>
<gene>
    <name evidence="2" type="ORF">GA0061094_3549</name>
</gene>
<dbReference type="Pfam" id="PF17261">
    <property type="entry name" value="DUF5327"/>
    <property type="match status" value="1"/>
</dbReference>
<evidence type="ECO:0000256" key="1">
    <source>
        <dbReference type="SAM" id="MobiDB-lite"/>
    </source>
</evidence>
<reference evidence="3" key="1">
    <citation type="submission" date="2016-08" db="EMBL/GenBank/DDBJ databases">
        <authorList>
            <person name="Varghese N."/>
            <person name="Submissions Spin"/>
        </authorList>
    </citation>
    <scope>NUCLEOTIDE SEQUENCE [LARGE SCALE GENOMIC DNA]</scope>
    <source>
        <strain evidence="3">SGD-1123</strain>
    </source>
</reference>
<protein>
    <recommendedName>
        <fullName evidence="4">YwdI family protein</fullName>
    </recommendedName>
</protein>
<feature type="compositionally biased region" description="Basic and acidic residues" evidence="1">
    <location>
        <begin position="72"/>
        <end position="84"/>
    </location>
</feature>
<dbReference type="AlphaFoldDB" id="A0A0V8HE81"/>
<organism evidence="2 3">
    <name type="scientific">[Bacillus] enclensis</name>
    <dbReference type="NCBI Taxonomy" id="1402860"/>
    <lineage>
        <taxon>Bacteria</taxon>
        <taxon>Bacillati</taxon>
        <taxon>Bacillota</taxon>
        <taxon>Bacilli</taxon>
        <taxon>Bacillales</taxon>
        <taxon>Bacillaceae</taxon>
        <taxon>Rossellomorea</taxon>
    </lineage>
</organism>